<dbReference type="InterPro" id="IPR029018">
    <property type="entry name" value="Hex-like_dom2"/>
</dbReference>
<dbReference type="EMBL" id="JAGMVJ010000003">
    <property type="protein sequence ID" value="KAH7092464.1"/>
    <property type="molecule type" value="Genomic_DNA"/>
</dbReference>
<evidence type="ECO:0000313" key="4">
    <source>
        <dbReference type="Proteomes" id="UP000813461"/>
    </source>
</evidence>
<accession>A0A8K0W2X1</accession>
<dbReference type="Gene3D" id="2.60.120.1620">
    <property type="match status" value="1"/>
</dbReference>
<gene>
    <name evidence="3" type="ORF">FB567DRAFT_435039</name>
</gene>
<evidence type="ECO:0000313" key="3">
    <source>
        <dbReference type="EMBL" id="KAH7092464.1"/>
    </source>
</evidence>
<dbReference type="InterPro" id="IPR041437">
    <property type="entry name" value="GH115_C"/>
</dbReference>
<dbReference type="Proteomes" id="UP000813461">
    <property type="component" value="Unassembled WGS sequence"/>
</dbReference>
<dbReference type="GO" id="GO:0016787">
    <property type="term" value="F:hydrolase activity"/>
    <property type="evidence" value="ECO:0007669"/>
    <property type="project" value="UniProtKB-KW"/>
</dbReference>
<reference evidence="3" key="1">
    <citation type="journal article" date="2021" name="Nat. Commun.">
        <title>Genetic determinants of endophytism in the Arabidopsis root mycobiome.</title>
        <authorList>
            <person name="Mesny F."/>
            <person name="Miyauchi S."/>
            <person name="Thiergart T."/>
            <person name="Pickel B."/>
            <person name="Atanasova L."/>
            <person name="Karlsson M."/>
            <person name="Huettel B."/>
            <person name="Barry K.W."/>
            <person name="Haridas S."/>
            <person name="Chen C."/>
            <person name="Bauer D."/>
            <person name="Andreopoulos W."/>
            <person name="Pangilinan J."/>
            <person name="LaButti K."/>
            <person name="Riley R."/>
            <person name="Lipzen A."/>
            <person name="Clum A."/>
            <person name="Drula E."/>
            <person name="Henrissat B."/>
            <person name="Kohler A."/>
            <person name="Grigoriev I.V."/>
            <person name="Martin F.M."/>
            <person name="Hacquard S."/>
        </authorList>
    </citation>
    <scope>NUCLEOTIDE SEQUENCE</scope>
    <source>
        <strain evidence="3">MPI-SDFR-AT-0120</strain>
    </source>
</reference>
<dbReference type="OrthoDB" id="4849794at2759"/>
<dbReference type="Pfam" id="PF15979">
    <property type="entry name" value="Glyco_hydro_115"/>
    <property type="match status" value="1"/>
</dbReference>
<name>A0A8K0W2X1_9PLEO</name>
<proteinExistence type="predicted"/>
<dbReference type="PANTHER" id="PTHR37842:SF2">
    <property type="entry name" value="GYLCOSYL HYDROLASE 115 C-TERMINAL DOMAIN-CONTAINING PROTEIN"/>
    <property type="match status" value="1"/>
</dbReference>
<dbReference type="Gene3D" id="1.20.58.2150">
    <property type="match status" value="1"/>
</dbReference>
<dbReference type="Gene3D" id="3.20.20.520">
    <property type="entry name" value="Glycosyl hydrolase family 115"/>
    <property type="match status" value="1"/>
</dbReference>
<dbReference type="InterPro" id="IPR031924">
    <property type="entry name" value="GH115"/>
</dbReference>
<dbReference type="InterPro" id="IPR042301">
    <property type="entry name" value="GH115_sf"/>
</dbReference>
<dbReference type="AlphaFoldDB" id="A0A8K0W2X1"/>
<comment type="caution">
    <text evidence="3">The sequence shown here is derived from an EMBL/GenBank/DDBJ whole genome shotgun (WGS) entry which is preliminary data.</text>
</comment>
<protein>
    <recommendedName>
        <fullName evidence="2">Gylcosyl hydrolase 115 C-terminal domain-containing protein</fullName>
    </recommendedName>
</protein>
<keyword evidence="1" id="KW-0378">Hydrolase</keyword>
<sequence>MLALCTLSVAALGQNSTISFNSTGPLLASRSSPVQIYADQEDWPAVLRVVDDLAVDFGRVTGTNGSVTLLGNGTAGSSNSSISGYGGAIIAGTIGNSAIIDSLISAGNIDVSQIENTWEAHISTLVTNPMPGVAWAMVVAGSNRRGTIYGLYSISEQIGVSPWYWFADSPPQNHDTIYAINATSVQKSPSVRFRGFFINDEAPGLTGWIKSKYPDLKYGPGFNSDFYKSVFELLLRLRANYLWPAMWGSMFNVDDPKNQALADAYGIVMGTSHTEPMMRATNEWGIFGKGEWSWSTNNKSIYPFFVDGAERAKPYESLYTMGMRGSGDTALSSGIETELLENVVAAQTQILSSIYGNSSVQDPNKLPQMWCLYKEVQGYYEAGMRVPDYMTLLWTDDNFGNIRRLPLANETGREGGAGVYYHFDYVGSVRDYKWINTVQLQKTWEQMHLAYERNARQIWIVNVGDIKPLEIPISHFFDLAFNIDHWDKDSAPRWLEQWSAREFGSVAALRTAEVMNNYSIAAGRRKFELVDPTTYSLIDYTEADRVLAEWQTLQSAAQSIYNSLPDKTKAAFFEMVLHPVTAGFTFYDIMISVARNNLYAKQGRTSTNAVAQHALNQFAKDQDLTVRYNSLLDGKWDHMMDQTHFGYQYWQAPMRQSLPGLQYIATTQRGLAGDMGITIQNTNATVPGDDMYHTGSSSTLVFTPFDPYGVSSQWIDIFSTGTEPFSWNITTNATFVSFSQSSGTISPNGTTDVRIWATVDWENTPAGSGNVEIIVTPSEAQPTLFIKQTLYGTQYSKPILILPYNNTVLPSTFSNGFVESDGHISIELEHWSNVTGANSTGNSSSLSYQVIPGLSRTLSGVTLFPVTAATQSTSSGLALTYNLYTFSNSTAGGNVNITIVTTSSLNTDPNRPLKYAVQFDNQPPKTVQYIKDQPAGNLPIGWNAAAADSAWQSKSAFNYTGAGQHTLKVWALEPGVVLNTAWVDLGGVRPSYLGPPESYRVK</sequence>
<dbReference type="PANTHER" id="PTHR37842">
    <property type="match status" value="1"/>
</dbReference>
<dbReference type="Pfam" id="PF17829">
    <property type="entry name" value="GH115_C"/>
    <property type="match status" value="1"/>
</dbReference>
<evidence type="ECO:0000256" key="1">
    <source>
        <dbReference type="ARBA" id="ARBA00022801"/>
    </source>
</evidence>
<dbReference type="Gene3D" id="3.30.379.10">
    <property type="entry name" value="Chitobiase/beta-hexosaminidase domain 2-like"/>
    <property type="match status" value="1"/>
</dbReference>
<keyword evidence="4" id="KW-1185">Reference proteome</keyword>
<evidence type="ECO:0000259" key="2">
    <source>
        <dbReference type="Pfam" id="PF17829"/>
    </source>
</evidence>
<organism evidence="3 4">
    <name type="scientific">Paraphoma chrysanthemicola</name>
    <dbReference type="NCBI Taxonomy" id="798071"/>
    <lineage>
        <taxon>Eukaryota</taxon>
        <taxon>Fungi</taxon>
        <taxon>Dikarya</taxon>
        <taxon>Ascomycota</taxon>
        <taxon>Pezizomycotina</taxon>
        <taxon>Dothideomycetes</taxon>
        <taxon>Pleosporomycetidae</taxon>
        <taxon>Pleosporales</taxon>
        <taxon>Pleosporineae</taxon>
        <taxon>Phaeosphaeriaceae</taxon>
        <taxon>Paraphoma</taxon>
    </lineage>
</organism>
<feature type="domain" description="Gylcosyl hydrolase 115 C-terminal" evidence="2">
    <location>
        <begin position="816"/>
        <end position="997"/>
    </location>
</feature>